<dbReference type="AlphaFoldDB" id="A0A1M5NYV5"/>
<proteinExistence type="predicted"/>
<keyword evidence="2" id="KW-0808">Transferase</keyword>
<keyword evidence="3" id="KW-1185">Reference proteome</keyword>
<dbReference type="SUPFAM" id="SSF53448">
    <property type="entry name" value="Nucleotide-diphospho-sugar transferases"/>
    <property type="match status" value="1"/>
</dbReference>
<evidence type="ECO:0000259" key="1">
    <source>
        <dbReference type="Pfam" id="PF00535"/>
    </source>
</evidence>
<dbReference type="InterPro" id="IPR001173">
    <property type="entry name" value="Glyco_trans_2-like"/>
</dbReference>
<dbReference type="Gene3D" id="3.90.550.10">
    <property type="entry name" value="Spore Coat Polysaccharide Biosynthesis Protein SpsA, Chain A"/>
    <property type="match status" value="1"/>
</dbReference>
<evidence type="ECO:0000313" key="3">
    <source>
        <dbReference type="Proteomes" id="UP000184071"/>
    </source>
</evidence>
<evidence type="ECO:0000313" key="2">
    <source>
        <dbReference type="EMBL" id="SHG94163.1"/>
    </source>
</evidence>
<dbReference type="Pfam" id="PF00535">
    <property type="entry name" value="Glycos_transf_2"/>
    <property type="match status" value="1"/>
</dbReference>
<dbReference type="STRING" id="370979.SAMN05443663_104322"/>
<dbReference type="RefSeq" id="WP_073416396.1">
    <property type="nucleotide sequence ID" value="NZ_FQWC01000004.1"/>
</dbReference>
<dbReference type="InterPro" id="IPR029044">
    <property type="entry name" value="Nucleotide-diphossugar_trans"/>
</dbReference>
<dbReference type="PANTHER" id="PTHR22916:SF67">
    <property type="entry name" value="COLANIC ACID BIOSYNTHESIS GLYCOSYL TRANSFERASE WCAE-RELATED"/>
    <property type="match status" value="1"/>
</dbReference>
<dbReference type="OrthoDB" id="9788101at2"/>
<name>A0A1M5NYV5_9FLAO</name>
<organism evidence="2 3">
    <name type="scientific">Flavobacterium defluvii</name>
    <dbReference type="NCBI Taxonomy" id="370979"/>
    <lineage>
        <taxon>Bacteria</taxon>
        <taxon>Pseudomonadati</taxon>
        <taxon>Bacteroidota</taxon>
        <taxon>Flavobacteriia</taxon>
        <taxon>Flavobacteriales</taxon>
        <taxon>Flavobacteriaceae</taxon>
        <taxon>Flavobacterium</taxon>
    </lineage>
</organism>
<accession>A0A1M5NYV5</accession>
<protein>
    <submittedName>
        <fullName evidence="2">Glycosyltransferase involved in cell wall bisynthesis</fullName>
    </submittedName>
</protein>
<dbReference type="EMBL" id="FQWC01000004">
    <property type="protein sequence ID" value="SHG94163.1"/>
    <property type="molecule type" value="Genomic_DNA"/>
</dbReference>
<gene>
    <name evidence="2" type="ORF">SAMN05443663_104322</name>
</gene>
<reference evidence="3" key="1">
    <citation type="submission" date="2016-11" db="EMBL/GenBank/DDBJ databases">
        <authorList>
            <person name="Varghese N."/>
            <person name="Submissions S."/>
        </authorList>
    </citation>
    <scope>NUCLEOTIDE SEQUENCE [LARGE SCALE GENOMIC DNA]</scope>
    <source>
        <strain evidence="3">DSM 17963</strain>
    </source>
</reference>
<dbReference type="Proteomes" id="UP000184071">
    <property type="component" value="Unassembled WGS sequence"/>
</dbReference>
<dbReference type="GO" id="GO:0016758">
    <property type="term" value="F:hexosyltransferase activity"/>
    <property type="evidence" value="ECO:0007669"/>
    <property type="project" value="UniProtKB-ARBA"/>
</dbReference>
<sequence>MLPKISIITVVYNDHINISRTIESVINQSYGNIEYLIIDGGSTDTTLDNINKYINNIDVFVSEKDNGIYDAMNKGIGLCSGDWILFLNSGDFFHDKNILDKISGYIEQNKNVDIIYGNYNVLSENLDFSFVRDADDIENIKKDMVFSHQACLIKRTIHQKNYYNLKYKICADYDFLLKSYLEGAVFLRISEEIATISNGGLSDINRIKVFKERLKIKNTLIPSLSNYFNYFKSTSYLYLVGTLKKLMPNSFFVKFYKLKYKITGAQKENFNQSEI</sequence>
<dbReference type="CDD" id="cd06433">
    <property type="entry name" value="GT_2_WfgS_like"/>
    <property type="match status" value="1"/>
</dbReference>
<dbReference type="PANTHER" id="PTHR22916">
    <property type="entry name" value="GLYCOSYLTRANSFERASE"/>
    <property type="match status" value="1"/>
</dbReference>
<feature type="domain" description="Glycosyltransferase 2-like" evidence="1">
    <location>
        <begin position="6"/>
        <end position="130"/>
    </location>
</feature>